<evidence type="ECO:0000313" key="10">
    <source>
        <dbReference type="EMBL" id="GLH95408.1"/>
    </source>
</evidence>
<comment type="subcellular location">
    <subcellularLocation>
        <location evidence="1">Cell membrane</location>
        <topology evidence="1">Multi-pass membrane protein</topology>
    </subcellularLocation>
</comment>
<evidence type="ECO:0000256" key="5">
    <source>
        <dbReference type="ARBA" id="ARBA00023136"/>
    </source>
</evidence>
<evidence type="ECO:0000256" key="2">
    <source>
        <dbReference type="ARBA" id="ARBA00022475"/>
    </source>
</evidence>
<dbReference type="InterPro" id="IPR050250">
    <property type="entry name" value="Macrolide_Exporter_MacB"/>
</dbReference>
<dbReference type="Proteomes" id="UP001144280">
    <property type="component" value="Unassembled WGS sequence"/>
</dbReference>
<evidence type="ECO:0000256" key="7">
    <source>
        <dbReference type="SAM" id="Phobius"/>
    </source>
</evidence>
<name>A0ABQ5QL44_9ACTN</name>
<protein>
    <submittedName>
        <fullName evidence="10">ABC transporter permease</fullName>
    </submittedName>
</protein>
<dbReference type="RefSeq" id="WP_281892412.1">
    <property type="nucleotide sequence ID" value="NZ_BSDI01000002.1"/>
</dbReference>
<accession>A0ABQ5QL44</accession>
<evidence type="ECO:0000259" key="8">
    <source>
        <dbReference type="Pfam" id="PF02687"/>
    </source>
</evidence>
<keyword evidence="3 7" id="KW-0812">Transmembrane</keyword>
<feature type="transmembrane region" description="Helical" evidence="7">
    <location>
        <begin position="331"/>
        <end position="360"/>
    </location>
</feature>
<keyword evidence="5 7" id="KW-0472">Membrane</keyword>
<dbReference type="Pfam" id="PF12704">
    <property type="entry name" value="MacB_PCD"/>
    <property type="match status" value="1"/>
</dbReference>
<dbReference type="EMBL" id="BSDI01000002">
    <property type="protein sequence ID" value="GLH95408.1"/>
    <property type="molecule type" value="Genomic_DNA"/>
</dbReference>
<dbReference type="InterPro" id="IPR025857">
    <property type="entry name" value="MacB_PCD"/>
</dbReference>
<evidence type="ECO:0000313" key="11">
    <source>
        <dbReference type="Proteomes" id="UP001144280"/>
    </source>
</evidence>
<evidence type="ECO:0000256" key="4">
    <source>
        <dbReference type="ARBA" id="ARBA00022989"/>
    </source>
</evidence>
<feature type="domain" description="MacB-like periplasmic core" evidence="9">
    <location>
        <begin position="36"/>
        <end position="242"/>
    </location>
</feature>
<keyword evidence="11" id="KW-1185">Reference proteome</keyword>
<evidence type="ECO:0000256" key="1">
    <source>
        <dbReference type="ARBA" id="ARBA00004651"/>
    </source>
</evidence>
<keyword evidence="2" id="KW-1003">Cell membrane</keyword>
<dbReference type="Pfam" id="PF02687">
    <property type="entry name" value="FtsX"/>
    <property type="match status" value="1"/>
</dbReference>
<gene>
    <name evidence="10" type="ORF">Pa4123_06800</name>
</gene>
<feature type="domain" description="ABC3 transporter permease C-terminal" evidence="8">
    <location>
        <begin position="286"/>
        <end position="399"/>
    </location>
</feature>
<feature type="transmembrane region" description="Helical" evidence="7">
    <location>
        <begin position="37"/>
        <end position="58"/>
    </location>
</feature>
<evidence type="ECO:0000259" key="9">
    <source>
        <dbReference type="Pfam" id="PF12704"/>
    </source>
</evidence>
<evidence type="ECO:0000256" key="6">
    <source>
        <dbReference type="ARBA" id="ARBA00038076"/>
    </source>
</evidence>
<evidence type="ECO:0000256" key="3">
    <source>
        <dbReference type="ARBA" id="ARBA00022692"/>
    </source>
</evidence>
<feature type="transmembrane region" description="Helical" evidence="7">
    <location>
        <begin position="372"/>
        <end position="395"/>
    </location>
</feature>
<comment type="similarity">
    <text evidence="6">Belongs to the ABC-4 integral membrane protein family.</text>
</comment>
<feature type="transmembrane region" description="Helical" evidence="7">
    <location>
        <begin position="285"/>
        <end position="310"/>
    </location>
</feature>
<sequence>MKRRDWSRLGLARPRLRGGDLLRESALSTLRHPGRSLVTVVGTVLGAAAYVSTLGLGATMSGQVSSVFDARRATEVVVQPEDAGLDRSWTDGAGQRLARLNGVVRAGSRVAVGERPVRRTIGETGAGTAVPVIGADAEALRVMDPALTAGRLFDRFHDERRVPVALLSTSVAARLAINRVGVAVFVGDDAYTVIGIYHDVARRDEAMAALIVPYALGEELVGADGGGIATRDVLVETAPGAAQIVSRQAPLAIRPEAAEDLRAIAPPDPRSLRREIEGDLTRSTVVLSLIALVIGTISIGNAATAAIAVRAPEIGLRRALGARPRHVFVQLVAETSLLGAAGGAVGALLGILTVSVVALANAWTPSVDLRAALVACAVSTAAGLLAGLVPAARAVRIPPVRALQR</sequence>
<proteinExistence type="inferred from homology"/>
<dbReference type="PANTHER" id="PTHR30572:SF4">
    <property type="entry name" value="ABC TRANSPORTER PERMEASE YTRF"/>
    <property type="match status" value="1"/>
</dbReference>
<comment type="caution">
    <text evidence="10">The sequence shown here is derived from an EMBL/GenBank/DDBJ whole genome shotgun (WGS) entry which is preliminary data.</text>
</comment>
<reference evidence="10" key="1">
    <citation type="submission" date="2022-12" db="EMBL/GenBank/DDBJ databases">
        <title>New Phytohabitans aurantiacus sp. RD004123 nov., an actinomycete isolated from soil.</title>
        <authorList>
            <person name="Triningsih D.W."/>
            <person name="Harunari E."/>
            <person name="Igarashi Y."/>
        </authorList>
    </citation>
    <scope>NUCLEOTIDE SEQUENCE</scope>
    <source>
        <strain evidence="10">RD004123</strain>
    </source>
</reference>
<dbReference type="PANTHER" id="PTHR30572">
    <property type="entry name" value="MEMBRANE COMPONENT OF TRANSPORTER-RELATED"/>
    <property type="match status" value="1"/>
</dbReference>
<keyword evidence="4 7" id="KW-1133">Transmembrane helix</keyword>
<dbReference type="InterPro" id="IPR003838">
    <property type="entry name" value="ABC3_permease_C"/>
</dbReference>
<organism evidence="10 11">
    <name type="scientific">Phytohabitans aurantiacus</name>
    <dbReference type="NCBI Taxonomy" id="3016789"/>
    <lineage>
        <taxon>Bacteria</taxon>
        <taxon>Bacillati</taxon>
        <taxon>Actinomycetota</taxon>
        <taxon>Actinomycetes</taxon>
        <taxon>Micromonosporales</taxon>
        <taxon>Micromonosporaceae</taxon>
    </lineage>
</organism>